<evidence type="ECO:0000256" key="1">
    <source>
        <dbReference type="SAM" id="MobiDB-lite"/>
    </source>
</evidence>
<gene>
    <name evidence="2" type="ORF">GCM10023175_52060</name>
</gene>
<protein>
    <submittedName>
        <fullName evidence="2">Uncharacterized protein</fullName>
    </submittedName>
</protein>
<dbReference type="Proteomes" id="UP001501598">
    <property type="component" value="Unassembled WGS sequence"/>
</dbReference>
<reference evidence="3" key="1">
    <citation type="journal article" date="2019" name="Int. J. Syst. Evol. Microbiol.">
        <title>The Global Catalogue of Microorganisms (GCM) 10K type strain sequencing project: providing services to taxonomists for standard genome sequencing and annotation.</title>
        <authorList>
            <consortium name="The Broad Institute Genomics Platform"/>
            <consortium name="The Broad Institute Genome Sequencing Center for Infectious Disease"/>
            <person name="Wu L."/>
            <person name="Ma J."/>
        </authorList>
    </citation>
    <scope>NUCLEOTIDE SEQUENCE [LARGE SCALE GENOMIC DNA]</scope>
    <source>
        <strain evidence="3">JCM 17906</strain>
    </source>
</reference>
<comment type="caution">
    <text evidence="2">The sequence shown here is derived from an EMBL/GenBank/DDBJ whole genome shotgun (WGS) entry which is preliminary data.</text>
</comment>
<keyword evidence="3" id="KW-1185">Reference proteome</keyword>
<evidence type="ECO:0000313" key="2">
    <source>
        <dbReference type="EMBL" id="GAA4554363.1"/>
    </source>
</evidence>
<evidence type="ECO:0000313" key="3">
    <source>
        <dbReference type="Proteomes" id="UP001501598"/>
    </source>
</evidence>
<proteinExistence type="predicted"/>
<accession>A0ABP8S056</accession>
<feature type="region of interest" description="Disordered" evidence="1">
    <location>
        <begin position="250"/>
        <end position="269"/>
    </location>
</feature>
<dbReference type="EMBL" id="BAABGT010000083">
    <property type="protein sequence ID" value="GAA4554363.1"/>
    <property type="molecule type" value="Genomic_DNA"/>
</dbReference>
<feature type="compositionally biased region" description="Polar residues" evidence="1">
    <location>
        <begin position="256"/>
        <end position="269"/>
    </location>
</feature>
<dbReference type="RefSeq" id="WP_345423972.1">
    <property type="nucleotide sequence ID" value="NZ_BAABGT010000083.1"/>
</dbReference>
<organism evidence="2 3">
    <name type="scientific">Pseudonocardia xishanensis</name>
    <dbReference type="NCBI Taxonomy" id="630995"/>
    <lineage>
        <taxon>Bacteria</taxon>
        <taxon>Bacillati</taxon>
        <taxon>Actinomycetota</taxon>
        <taxon>Actinomycetes</taxon>
        <taxon>Pseudonocardiales</taxon>
        <taxon>Pseudonocardiaceae</taxon>
        <taxon>Pseudonocardia</taxon>
    </lineage>
</organism>
<sequence length="269" mass="28676">MAWATAGANEGSNFELTAEQLDRLQEAMVPLARTTAAVRAGLASAMVRMPPVSSEFDAVTRSMQETLKAIREQAGGMREAQSRAAEMLQVIGRSFEAAGLARQQGLVVEGGQLVLEGGQPVMEGSGQLVWEELALANGLTPTLARSAFRDAQVVARDVAAEPDPEAAIEARVAEALPSVRGLTNVEIQLLILAYVSCLVAVLGVTRDIVDDGFGGTPEPPPVMNVEVNVESPPPDEGLLRKLVDERIRELEEERQLGTSPTQDVEQQGL</sequence>
<name>A0ABP8S056_9PSEU</name>